<accession>A0A480AA88</accession>
<comment type="caution">
    <text evidence="5">The sequence shown here is derived from an EMBL/GenBank/DDBJ whole genome shotgun (WGS) entry which is preliminary data.</text>
</comment>
<keyword evidence="2" id="KW-0364">Heterocyst</keyword>
<dbReference type="PROSITE" id="PS50110">
    <property type="entry name" value="RESPONSE_REGULATORY"/>
    <property type="match status" value="1"/>
</dbReference>
<comment type="subcellular location">
    <subcellularLocation>
        <location evidence="2">Cell septum</location>
    </subcellularLocation>
</comment>
<dbReference type="PANTHER" id="PTHR44591:SF23">
    <property type="entry name" value="CHEY SUBFAMILY"/>
    <property type="match status" value="1"/>
</dbReference>
<evidence type="ECO:0000259" key="4">
    <source>
        <dbReference type="PROSITE" id="PS50110"/>
    </source>
</evidence>
<proteinExistence type="evidence at transcript level"/>
<keyword evidence="1 3" id="KW-0597">Phosphoprotein</keyword>
<dbReference type="RefSeq" id="WP_137907430.1">
    <property type="nucleotide sequence ID" value="NZ_BJCF01000011.1"/>
</dbReference>
<dbReference type="Gene3D" id="3.40.50.2300">
    <property type="match status" value="1"/>
</dbReference>
<feature type="modified residue" description="4-aspartylphosphate" evidence="3">
    <location>
        <position position="381"/>
    </location>
</feature>
<name>A0A480AA88_9CYAN</name>
<dbReference type="InterPro" id="IPR050595">
    <property type="entry name" value="Bact_response_regulator"/>
</dbReference>
<evidence type="ECO:0000313" key="5">
    <source>
        <dbReference type="EMBL" id="GCL41729.1"/>
    </source>
</evidence>
<dbReference type="PANTHER" id="PTHR44591">
    <property type="entry name" value="STRESS RESPONSE REGULATOR PROTEIN 1"/>
    <property type="match status" value="1"/>
</dbReference>
<reference evidence="6" key="1">
    <citation type="submission" date="2019-02" db="EMBL/GenBank/DDBJ databases">
        <title>Draft genome sequence of Dolichospermum planctonicum NIES-80.</title>
        <authorList>
            <person name="Yamaguchi H."/>
            <person name="Suzuki S."/>
            <person name="Kawachi M."/>
        </authorList>
    </citation>
    <scope>NUCLEOTIDE SEQUENCE [LARGE SCALE GENOMIC DNA]</scope>
    <source>
        <strain evidence="6">NIES-80</strain>
    </source>
</reference>
<dbReference type="PIRSF" id="PIRSF005897">
    <property type="entry name" value="RR_PatA"/>
    <property type="match status" value="1"/>
</dbReference>
<dbReference type="GO" id="GO:0000160">
    <property type="term" value="P:phosphorelay signal transduction system"/>
    <property type="evidence" value="ECO:0007669"/>
    <property type="project" value="UniProtKB-KW"/>
</dbReference>
<dbReference type="Pfam" id="PF00072">
    <property type="entry name" value="Response_reg"/>
    <property type="match status" value="1"/>
</dbReference>
<dbReference type="OrthoDB" id="9809318at2"/>
<evidence type="ECO:0000256" key="2">
    <source>
        <dbReference type="PIRNR" id="PIRNR005897"/>
    </source>
</evidence>
<dbReference type="SMART" id="SM00448">
    <property type="entry name" value="REC"/>
    <property type="match status" value="1"/>
</dbReference>
<dbReference type="SUPFAM" id="SSF52172">
    <property type="entry name" value="CheY-like"/>
    <property type="match status" value="1"/>
</dbReference>
<dbReference type="InterPro" id="IPR024186">
    <property type="entry name" value="Sig_transdc_resp-reg_PatA"/>
</dbReference>
<gene>
    <name evidence="5" type="ORF">NIES80_14260</name>
</gene>
<evidence type="ECO:0000256" key="1">
    <source>
        <dbReference type="ARBA" id="ARBA00022553"/>
    </source>
</evidence>
<organism evidence="5 6">
    <name type="scientific">Dolichospermum planctonicum</name>
    <dbReference type="NCBI Taxonomy" id="136072"/>
    <lineage>
        <taxon>Bacteria</taxon>
        <taxon>Bacillati</taxon>
        <taxon>Cyanobacteriota</taxon>
        <taxon>Cyanophyceae</taxon>
        <taxon>Nostocales</taxon>
        <taxon>Aphanizomenonaceae</taxon>
        <taxon>Dolichospermum</taxon>
    </lineage>
</organism>
<protein>
    <recommendedName>
        <fullName evidence="2">Protein PatA</fullName>
    </recommendedName>
</protein>
<dbReference type="GO" id="GO:0043158">
    <property type="term" value="P:heterocyst development"/>
    <property type="evidence" value="ECO:0007669"/>
    <property type="project" value="UniProtKB-KW"/>
</dbReference>
<keyword evidence="2" id="KW-0902">Two-component regulatory system</keyword>
<sequence>MKNTGTFIKLSPQGLLRQLTNCYESTCLQAFSNSVSWLIYLNKGKIIYATHSVEPFDRLERHIRRQHQQIPLLDYEVRVQMRLLFENQDYQNLPKQPPEYEAINWLVTQQYLLPTQAALLIQELVKEVIASFILIETGTYELTETLNNLNKICKLDVYSIMEECQNQLQNWRALGRYISSPYQRPYLLVSSKFYDKRLPPLPENITHWMKGFSLRHLAIIMNQDELQLALSLYPFIVKGSIVLHEPDPPFDKLPKTCGRSLLLSDNSTELAEGKLFISNVAPSTYPSRETPIISQENIAISQISPDISELPQEDFLPEKVNTNSRTTHKSYKIISVDDSPTILREISRYLEDEHFVLVTINESVKAVLSIIRHKPDLILLDLNMPGIDGYELCRIIRNNSMFKHIPIIFVTSNKGIIDQVKARLVGASGYLTKPFTRAELLKIIFMHLP</sequence>
<dbReference type="AlphaFoldDB" id="A0A480AA88"/>
<feature type="domain" description="Response regulatory" evidence="4">
    <location>
        <begin position="332"/>
        <end position="448"/>
    </location>
</feature>
<comment type="induction">
    <text evidence="2">By nitrogen starvation.</text>
</comment>
<evidence type="ECO:0000256" key="3">
    <source>
        <dbReference type="PROSITE-ProRule" id="PRU00169"/>
    </source>
</evidence>
<dbReference type="Proteomes" id="UP000299367">
    <property type="component" value="Unassembled WGS sequence"/>
</dbReference>
<dbReference type="Pfam" id="PF14332">
    <property type="entry name" value="DUF4388"/>
    <property type="match status" value="1"/>
</dbReference>
<evidence type="ECO:0000313" key="6">
    <source>
        <dbReference type="Proteomes" id="UP000299367"/>
    </source>
</evidence>
<dbReference type="InterPro" id="IPR025497">
    <property type="entry name" value="PatA-like_N"/>
</dbReference>
<dbReference type="InterPro" id="IPR001789">
    <property type="entry name" value="Sig_transdc_resp-reg_receiver"/>
</dbReference>
<dbReference type="EMBL" id="BJCF01000011">
    <property type="protein sequence ID" value="GCL41729.1"/>
    <property type="molecule type" value="Genomic_DNA"/>
</dbReference>
<comment type="function">
    <text evidence="2">Controls heterocyst pattern formation.</text>
</comment>
<dbReference type="InterPro" id="IPR011006">
    <property type="entry name" value="CheY-like_superfamily"/>
</dbReference>
<dbReference type="GO" id="GO:0030428">
    <property type="term" value="C:cell septum"/>
    <property type="evidence" value="ECO:0007669"/>
    <property type="project" value="UniProtKB-SubCell"/>
</dbReference>